<organism evidence="5">
    <name type="scientific">Ostreococcus tauri</name>
    <name type="common">Marine green alga</name>
    <dbReference type="NCBI Taxonomy" id="70448"/>
    <lineage>
        <taxon>Eukaryota</taxon>
        <taxon>Viridiplantae</taxon>
        <taxon>Chlorophyta</taxon>
        <taxon>Mamiellophyceae</taxon>
        <taxon>Mamiellales</taxon>
        <taxon>Bathycoccaceae</taxon>
        <taxon>Ostreococcus</taxon>
    </lineage>
</organism>
<evidence type="ECO:0000256" key="3">
    <source>
        <dbReference type="SAM" id="MobiDB-lite"/>
    </source>
</evidence>
<dbReference type="GO" id="GO:0005737">
    <property type="term" value="C:cytoplasm"/>
    <property type="evidence" value="ECO:0007669"/>
    <property type="project" value="UniProtKB-SubCell"/>
</dbReference>
<accession>A0A1Y5IIH7</accession>
<dbReference type="InterPro" id="IPR016024">
    <property type="entry name" value="ARM-type_fold"/>
</dbReference>
<dbReference type="InterPro" id="IPR003890">
    <property type="entry name" value="MIF4G-like_typ-3"/>
</dbReference>
<evidence type="ECO:0000313" key="5">
    <source>
        <dbReference type="EMBL" id="OUS49360.1"/>
    </source>
</evidence>
<feature type="region of interest" description="Disordered" evidence="3">
    <location>
        <begin position="54"/>
        <end position="76"/>
    </location>
</feature>
<dbReference type="PANTHER" id="PTHR12839:SF7">
    <property type="entry name" value="REGULATOR OF NONSENSE TRANSCRIPTS 2"/>
    <property type="match status" value="1"/>
</dbReference>
<comment type="subcellular location">
    <subcellularLocation>
        <location evidence="1">Cytoplasm</location>
    </subcellularLocation>
</comment>
<feature type="domain" description="MIF4G" evidence="4">
    <location>
        <begin position="78"/>
        <end position="352"/>
    </location>
</feature>
<dbReference type="Gene3D" id="1.25.40.180">
    <property type="match status" value="3"/>
</dbReference>
<protein>
    <submittedName>
        <fullName evidence="5">Armadillo-type protein</fullName>
    </submittedName>
</protein>
<name>A0A1Y5IIH7_OSTTA</name>
<feature type="compositionally biased region" description="Acidic residues" evidence="3">
    <location>
        <begin position="860"/>
        <end position="904"/>
    </location>
</feature>
<dbReference type="GO" id="GO:0003723">
    <property type="term" value="F:RNA binding"/>
    <property type="evidence" value="ECO:0007669"/>
    <property type="project" value="InterPro"/>
</dbReference>
<feature type="region of interest" description="Disordered" evidence="3">
    <location>
        <begin position="847"/>
        <end position="926"/>
    </location>
</feature>
<dbReference type="GO" id="GO:0000184">
    <property type="term" value="P:nuclear-transcribed mRNA catabolic process, nonsense-mediated decay"/>
    <property type="evidence" value="ECO:0007669"/>
    <property type="project" value="InterPro"/>
</dbReference>
<dbReference type="Pfam" id="PF02854">
    <property type="entry name" value="MIF4G"/>
    <property type="match status" value="2"/>
</dbReference>
<evidence type="ECO:0000259" key="4">
    <source>
        <dbReference type="SMART" id="SM00543"/>
    </source>
</evidence>
<feature type="domain" description="MIF4G" evidence="4">
    <location>
        <begin position="629"/>
        <end position="829"/>
    </location>
</feature>
<dbReference type="PANTHER" id="PTHR12839">
    <property type="entry name" value="NONSENSE-MEDIATED MRNA DECAY PROTEIN 2 UP-FRAMESHIFT SUPPRESSOR 2"/>
    <property type="match status" value="1"/>
</dbReference>
<dbReference type="EMBL" id="KZ155771">
    <property type="protein sequence ID" value="OUS49360.1"/>
    <property type="molecule type" value="Genomic_DNA"/>
</dbReference>
<evidence type="ECO:0000256" key="2">
    <source>
        <dbReference type="ARBA" id="ARBA00022490"/>
    </source>
</evidence>
<sequence length="1067" mass="120310">MGRNPGVALDRGGDGIVFVGDKLDAIERERRAAAAAAVTRAAAEAAERAAAEAKAAAELEARRREPDEQGLKSRDSSIKKNTTLIKKLRTITEENARALLTELSKTNVSKYVSEAALACVEGKMKSSDVNAAVEIISCMHQTYADFAAPLEEALRAYVVPPRPETLLKMAEGEIEALPSALQRRIKLRLFLELHIVGVCPKVKPVLDVVKELARLEYKIAPDLYQHTLSTLSSFAKTFAVEMLGAEPEFETNDEDFVLPADVQQEFKSTLNEYCDRLFLVLMEAFFAMTEQEREIARLLERTGAVSESASVEFAALTKVFDGLLKGATTLAETLGRELPEMKKKVEERVAPVGTMELHRGGVRTSSERSDLWEDEEQRHFYETLPDLQASIPAVLLASDTQEIESETERLKREKEDITEGRTAKLQGLILRLSDCMSKDKADSICTDFCYIGARGGRKRLIQEFLNVRRSEIDRIPFYGRMIATLGAVFDDIAPTVSKALKEDFDYLMKKGTRANLGERLKNIIFIGELVKFGMITDLSTVFEVIKLLVDDFHGDNVDVLCSLFDVAGYYLTRTQTTSKRMGSILDIFLRLKAVSQLDARQCALVDSAYYKCRPVQTIIVRKTRPPMQEYIRDLIFSQLSKRTLEKVATQLRKLPWDETEEYLVKKLLKVCKLRHSSVPAVAALIAKLSQFYPTLAVRCLDAVLEDVRFGLEVNETWMHQRRVANMRLLACLYKERVSHFREILDTLYLIISIGYDGREAKDYPGDTIRLRMVCTLLENALKGHGAMNHAQRKELDRFLIFFQRYALTKDVAVDVANDVVEVLVALNPRMKICETYEEANAECKKLIEKPNTTPGGMETVLEEDEVEGLSESEEPEDDDMEESADEEDEESSVSEPSVDSDMDVNDEHASGDGSEASEEEQEVKVRMKLKQASMQEQRDFEREMNKFLGTPANPALGSATRNFSKASIYKPKNTSGGTIMFKMLVKNQGKQVTKELNVPEGAEFVASVKEVMKAEEAELAEVKRKVLNMGYRDDEDEGSNFVPRSRHNYGWREKPNDRREFNASRWL</sequence>
<dbReference type="SMART" id="SM00543">
    <property type="entry name" value="MIF4G"/>
    <property type="match status" value="3"/>
</dbReference>
<dbReference type="SUPFAM" id="SSF48371">
    <property type="entry name" value="ARM repeat"/>
    <property type="match status" value="2"/>
</dbReference>
<feature type="domain" description="MIF4G" evidence="4">
    <location>
        <begin position="422"/>
        <end position="615"/>
    </location>
</feature>
<evidence type="ECO:0000256" key="1">
    <source>
        <dbReference type="ARBA" id="ARBA00004496"/>
    </source>
</evidence>
<reference evidence="5" key="1">
    <citation type="submission" date="2017-04" db="EMBL/GenBank/DDBJ databases">
        <title>Population genomics of picophytoplankton unveils novel chromosome hypervariability.</title>
        <authorList>
            <consortium name="DOE Joint Genome Institute"/>
            <person name="Blanc-Mathieu R."/>
            <person name="Krasovec M."/>
            <person name="Hebrard M."/>
            <person name="Yau S."/>
            <person name="Desgranges E."/>
            <person name="Martin J."/>
            <person name="Schackwitz W."/>
            <person name="Kuo A."/>
            <person name="Salin G."/>
            <person name="Donnadieu C."/>
            <person name="Desdevises Y."/>
            <person name="Sanchez-Ferandin S."/>
            <person name="Moreau H."/>
            <person name="Rivals E."/>
            <person name="Grigoriev I.V."/>
            <person name="Grimsley N."/>
            <person name="Eyre-Walker A."/>
            <person name="Piganeau G."/>
        </authorList>
    </citation>
    <scope>NUCLEOTIDE SEQUENCE [LARGE SCALE GENOMIC DNA]</scope>
    <source>
        <strain evidence="5">RCC 1115</strain>
    </source>
</reference>
<dbReference type="eggNOG" id="KOG2051">
    <property type="taxonomic scope" value="Eukaryota"/>
</dbReference>
<feature type="region of interest" description="Disordered" evidence="3">
    <location>
        <begin position="1033"/>
        <end position="1054"/>
    </location>
</feature>
<dbReference type="InterPro" id="IPR039762">
    <property type="entry name" value="Nmd2/UPF2"/>
</dbReference>
<dbReference type="Pfam" id="PF04050">
    <property type="entry name" value="Upf2"/>
    <property type="match status" value="1"/>
</dbReference>
<dbReference type="InterPro" id="IPR007193">
    <property type="entry name" value="Upf2/Nmd2_C"/>
</dbReference>
<dbReference type="GO" id="GO:0035145">
    <property type="term" value="C:exon-exon junction complex"/>
    <property type="evidence" value="ECO:0007669"/>
    <property type="project" value="TreeGrafter"/>
</dbReference>
<dbReference type="AlphaFoldDB" id="A0A1Y5IIH7"/>
<keyword evidence="2" id="KW-0963">Cytoplasm</keyword>
<dbReference type="Proteomes" id="UP000195557">
    <property type="component" value="Unassembled WGS sequence"/>
</dbReference>
<proteinExistence type="predicted"/>
<gene>
    <name evidence="5" type="ORF">BE221DRAFT_143357</name>
</gene>